<name>A0A2U2MRM7_9BIFI</name>
<sequence length="189" mass="20120">MIWQLLAAGTAGMAAYLHIGGRRAVALPGRPSCGTVPPVPLLLELVAVAVRQGSSIPRALAVIGETLLDDGVTVEPDDDALGIRLVAVANALNRGADWDNAWGVVPPDSRHRRSLDAIRETLAPSWKHGVSPLMRIETAIEQIDRDERRSIEEDAARLSVRVLVPMGLCFLPAFVLIGVIPSIVSFAGA</sequence>
<comment type="caution">
    <text evidence="2">The sequence shown here is derived from an EMBL/GenBank/DDBJ whole genome shotgun (WGS) entry which is preliminary data.</text>
</comment>
<keyword evidence="3" id="KW-1185">Reference proteome</keyword>
<dbReference type="EMBL" id="QFFN01000019">
    <property type="protein sequence ID" value="PWG59500.1"/>
    <property type="molecule type" value="Genomic_DNA"/>
</dbReference>
<keyword evidence="1" id="KW-0812">Transmembrane</keyword>
<dbReference type="Proteomes" id="UP000245753">
    <property type="component" value="Unassembled WGS sequence"/>
</dbReference>
<evidence type="ECO:0008006" key="4">
    <source>
        <dbReference type="Google" id="ProtNLM"/>
    </source>
</evidence>
<organism evidence="2 3">
    <name type="scientific">Bifidobacterium catulorum</name>
    <dbReference type="NCBI Taxonomy" id="1630173"/>
    <lineage>
        <taxon>Bacteria</taxon>
        <taxon>Bacillati</taxon>
        <taxon>Actinomycetota</taxon>
        <taxon>Actinomycetes</taxon>
        <taxon>Bifidobacteriales</taxon>
        <taxon>Bifidobacteriaceae</taxon>
        <taxon>Bifidobacterium</taxon>
    </lineage>
</organism>
<evidence type="ECO:0000313" key="2">
    <source>
        <dbReference type="EMBL" id="PWG59500.1"/>
    </source>
</evidence>
<evidence type="ECO:0000313" key="3">
    <source>
        <dbReference type="Proteomes" id="UP000245753"/>
    </source>
</evidence>
<proteinExistence type="predicted"/>
<feature type="transmembrane region" description="Helical" evidence="1">
    <location>
        <begin position="158"/>
        <end position="184"/>
    </location>
</feature>
<reference evidence="2 3" key="1">
    <citation type="journal article" date="2018" name="Int. J. Syst. Evol. Microbiol.">
        <title>Bifidobacterium catulorum sp. nov., a novel taxon from the faeces of the baby common marmoset (Callithrix jacchus).</title>
        <authorList>
            <person name="Modesto M."/>
            <person name="Michelini S."/>
            <person name="Oki K."/>
            <person name="Biavati B."/>
            <person name="Watanabe K."/>
            <person name="Mattarelli P."/>
        </authorList>
    </citation>
    <scope>NUCLEOTIDE SEQUENCE [LARGE SCALE GENOMIC DNA]</scope>
    <source>
        <strain evidence="2 3">MRM 8.19</strain>
    </source>
</reference>
<evidence type="ECO:0000256" key="1">
    <source>
        <dbReference type="SAM" id="Phobius"/>
    </source>
</evidence>
<gene>
    <name evidence="2" type="ORF">DF200_07170</name>
</gene>
<dbReference type="AlphaFoldDB" id="A0A2U2MRM7"/>
<accession>A0A2U2MRM7</accession>
<keyword evidence="1" id="KW-1133">Transmembrane helix</keyword>
<protein>
    <recommendedName>
        <fullName evidence="4">Pilus assembly protein</fullName>
    </recommendedName>
</protein>
<keyword evidence="1" id="KW-0472">Membrane</keyword>